<organism evidence="3 4">
    <name type="scientific">Candidatus Gottesmanbacteria bacterium RIFCSPLOWO2_01_FULL_43_11b</name>
    <dbReference type="NCBI Taxonomy" id="1798392"/>
    <lineage>
        <taxon>Bacteria</taxon>
        <taxon>Candidatus Gottesmaniibacteriota</taxon>
    </lineage>
</organism>
<dbReference type="AlphaFoldDB" id="A0A1F6AH23"/>
<sequence length="260" mass="28016">MDDPSAQKSLEYEETPLIEPIAEAPKTPPVTPAPPTPQAPPPPKKPSFFKKFFGFIGNLIFFATLFVLGMWLSTILRQFLPTGIEQEPVTEQEVIEIPTPTPKDPTALWTLYTIGGLSYKLPPEVLAPVCDGASCASMGTYLPGGTRFTTSVRQTSLSYMQTAIITDSAGRPFTSHEATVSGSPAIEYSGNFRGSTTGGYTFTQMRGFMVGAGDTQTVEFNHFAPAGITSDFADDDLLFDQILETIELQTSNSTPSAANP</sequence>
<evidence type="ECO:0000256" key="1">
    <source>
        <dbReference type="SAM" id="MobiDB-lite"/>
    </source>
</evidence>
<dbReference type="STRING" id="1798392.A3A79_02535"/>
<keyword evidence="2" id="KW-0812">Transmembrane</keyword>
<comment type="caution">
    <text evidence="3">The sequence shown here is derived from an EMBL/GenBank/DDBJ whole genome shotgun (WGS) entry which is preliminary data.</text>
</comment>
<dbReference type="Proteomes" id="UP000178759">
    <property type="component" value="Unassembled WGS sequence"/>
</dbReference>
<gene>
    <name evidence="3" type="ORF">A3A79_02535</name>
</gene>
<proteinExistence type="predicted"/>
<name>A0A1F6AH23_9BACT</name>
<keyword evidence="2" id="KW-1133">Transmembrane helix</keyword>
<feature type="compositionally biased region" description="Pro residues" evidence="1">
    <location>
        <begin position="26"/>
        <end position="42"/>
    </location>
</feature>
<dbReference type="EMBL" id="MFJV01000001">
    <property type="protein sequence ID" value="OGG24049.1"/>
    <property type="molecule type" value="Genomic_DNA"/>
</dbReference>
<protein>
    <submittedName>
        <fullName evidence="3">Uncharacterized protein</fullName>
    </submittedName>
</protein>
<keyword evidence="2" id="KW-0472">Membrane</keyword>
<reference evidence="3 4" key="1">
    <citation type="journal article" date="2016" name="Nat. Commun.">
        <title>Thousands of microbial genomes shed light on interconnected biogeochemical processes in an aquifer system.</title>
        <authorList>
            <person name="Anantharaman K."/>
            <person name="Brown C.T."/>
            <person name="Hug L.A."/>
            <person name="Sharon I."/>
            <person name="Castelle C.J."/>
            <person name="Probst A.J."/>
            <person name="Thomas B.C."/>
            <person name="Singh A."/>
            <person name="Wilkins M.J."/>
            <person name="Karaoz U."/>
            <person name="Brodie E.L."/>
            <person name="Williams K.H."/>
            <person name="Hubbard S.S."/>
            <person name="Banfield J.F."/>
        </authorList>
    </citation>
    <scope>NUCLEOTIDE SEQUENCE [LARGE SCALE GENOMIC DNA]</scope>
</reference>
<evidence type="ECO:0000256" key="2">
    <source>
        <dbReference type="SAM" id="Phobius"/>
    </source>
</evidence>
<evidence type="ECO:0000313" key="3">
    <source>
        <dbReference type="EMBL" id="OGG24049.1"/>
    </source>
</evidence>
<accession>A0A1F6AH23</accession>
<feature type="transmembrane region" description="Helical" evidence="2">
    <location>
        <begin position="52"/>
        <end position="72"/>
    </location>
</feature>
<feature type="region of interest" description="Disordered" evidence="1">
    <location>
        <begin position="1"/>
        <end position="42"/>
    </location>
</feature>
<evidence type="ECO:0000313" key="4">
    <source>
        <dbReference type="Proteomes" id="UP000178759"/>
    </source>
</evidence>